<dbReference type="RefSeq" id="XP_013242880.1">
    <property type="nucleotide sequence ID" value="XM_013387426.1"/>
</dbReference>
<dbReference type="EMBL" id="JMSN01000049">
    <property type="protein sequence ID" value="KDN44706.1"/>
    <property type="molecule type" value="Genomic_DNA"/>
</dbReference>
<sequence>MRGAIIPAHEELSSHTWTRLPADLVCLILEHAANLNPLLALAISLLSKHVYAAIRVSGSLYRSVVIRGRTSLERYAQAIRNDTVRAKGLRNLYICNRVDYEDVEERTQGILMNEGGLLATVSASERSDANLRNIFRCCTYLEYLHIWEPFNLGYPPEMSSIDHLASYPLELLHQVFAEKCNSSLTAEAGSIDFSVFSGIQLQELTISSLATKPSDFDRTAHCQRIGNRNEPGSALDYLTSLHLHWPTLRDTPDDLIMVVSYIRSAQALRFFSKNTSTEADSSSIDPIVFANARNRDAPPSKSHSSPTTGADMPSLIAGATDPYLVLSHATRSSQPRNATLLDSLLTLNSLEQVRLTRPSPTGLVSGTIVLLQKMPRLKMLIIELGWYIDDATLAALVQLERQYDSASKMFMHRLGGEELLPPPKLVILGKGRGHKRWNGGWLQWDDTLALLEFKSRIGIGTATLEHGDRKML</sequence>
<dbReference type="GeneID" id="25266539"/>
<protein>
    <submittedName>
        <fullName evidence="2">Uncharacterized protein</fullName>
    </submittedName>
</protein>
<dbReference type="InParanoid" id="A0A066VTA9"/>
<evidence type="ECO:0000256" key="1">
    <source>
        <dbReference type="SAM" id="MobiDB-lite"/>
    </source>
</evidence>
<dbReference type="Proteomes" id="UP000027361">
    <property type="component" value="Unassembled WGS sequence"/>
</dbReference>
<name>A0A066VTA9_TILAU</name>
<organism evidence="2 3">
    <name type="scientific">Tilletiaria anomala (strain ATCC 24038 / CBS 436.72 / UBC 951)</name>
    <dbReference type="NCBI Taxonomy" id="1037660"/>
    <lineage>
        <taxon>Eukaryota</taxon>
        <taxon>Fungi</taxon>
        <taxon>Dikarya</taxon>
        <taxon>Basidiomycota</taxon>
        <taxon>Ustilaginomycotina</taxon>
        <taxon>Exobasidiomycetes</taxon>
        <taxon>Georgefischeriales</taxon>
        <taxon>Tilletiariaceae</taxon>
        <taxon>Tilletiaria</taxon>
    </lineage>
</organism>
<reference evidence="2 3" key="1">
    <citation type="submission" date="2014-05" db="EMBL/GenBank/DDBJ databases">
        <title>Draft genome sequence of a rare smut relative, Tilletiaria anomala UBC 951.</title>
        <authorList>
            <consortium name="DOE Joint Genome Institute"/>
            <person name="Toome M."/>
            <person name="Kuo A."/>
            <person name="Henrissat B."/>
            <person name="Lipzen A."/>
            <person name="Tritt A."/>
            <person name="Yoshinaga Y."/>
            <person name="Zane M."/>
            <person name="Barry K."/>
            <person name="Grigoriev I.V."/>
            <person name="Spatafora J.W."/>
            <person name="Aimea M.C."/>
        </authorList>
    </citation>
    <scope>NUCLEOTIDE SEQUENCE [LARGE SCALE GENOMIC DNA]</scope>
    <source>
        <strain evidence="2 3">UBC 951</strain>
    </source>
</reference>
<accession>A0A066VTA9</accession>
<feature type="region of interest" description="Disordered" evidence="1">
    <location>
        <begin position="292"/>
        <end position="312"/>
    </location>
</feature>
<gene>
    <name evidence="2" type="ORF">K437DRAFT_274492</name>
</gene>
<dbReference type="AlphaFoldDB" id="A0A066VTA9"/>
<keyword evidence="3" id="KW-1185">Reference proteome</keyword>
<dbReference type="HOGENOM" id="CLU_578944_0_0_1"/>
<evidence type="ECO:0000313" key="3">
    <source>
        <dbReference type="Proteomes" id="UP000027361"/>
    </source>
</evidence>
<comment type="caution">
    <text evidence="2">The sequence shown here is derived from an EMBL/GenBank/DDBJ whole genome shotgun (WGS) entry which is preliminary data.</text>
</comment>
<evidence type="ECO:0000313" key="2">
    <source>
        <dbReference type="EMBL" id="KDN44706.1"/>
    </source>
</evidence>
<proteinExistence type="predicted"/>